<proteinExistence type="predicted"/>
<comment type="caution">
    <text evidence="2">The sequence shown here is derived from an EMBL/GenBank/DDBJ whole genome shotgun (WGS) entry which is preliminary data.</text>
</comment>
<gene>
    <name evidence="2" type="ORF">GOP47_0010322</name>
</gene>
<dbReference type="AlphaFoldDB" id="A0A9D4UUJ5"/>
<sequence length="145" mass="16186">MERTPWGLLELSMSMRGMDLPKHGQKVSRAPQGSRRKESSSLTAFQQGRAASREITFLRRLCSDCDRSYKSYDLEKQGLLPGATDSLNIALSDDMENVMIPSEMCDALLRRASLLLSSKGRQNVDATIPDLQKCLQITPDNPKVL</sequence>
<feature type="region of interest" description="Disordered" evidence="1">
    <location>
        <begin position="19"/>
        <end position="49"/>
    </location>
</feature>
<keyword evidence="3" id="KW-1185">Reference proteome</keyword>
<name>A0A9D4UUJ5_ADICA</name>
<reference evidence="2" key="1">
    <citation type="submission" date="2021-01" db="EMBL/GenBank/DDBJ databases">
        <title>Adiantum capillus-veneris genome.</title>
        <authorList>
            <person name="Fang Y."/>
            <person name="Liao Q."/>
        </authorList>
    </citation>
    <scope>NUCLEOTIDE SEQUENCE</scope>
    <source>
        <strain evidence="2">H3</strain>
        <tissue evidence="2">Leaf</tissue>
    </source>
</reference>
<dbReference type="EMBL" id="JABFUD020000010">
    <property type="protein sequence ID" value="KAI5074361.1"/>
    <property type="molecule type" value="Genomic_DNA"/>
</dbReference>
<evidence type="ECO:0000313" key="2">
    <source>
        <dbReference type="EMBL" id="KAI5074361.1"/>
    </source>
</evidence>
<protein>
    <submittedName>
        <fullName evidence="2">Uncharacterized protein</fullName>
    </submittedName>
</protein>
<accession>A0A9D4UUJ5</accession>
<organism evidence="2 3">
    <name type="scientific">Adiantum capillus-veneris</name>
    <name type="common">Maidenhair fern</name>
    <dbReference type="NCBI Taxonomy" id="13818"/>
    <lineage>
        <taxon>Eukaryota</taxon>
        <taxon>Viridiplantae</taxon>
        <taxon>Streptophyta</taxon>
        <taxon>Embryophyta</taxon>
        <taxon>Tracheophyta</taxon>
        <taxon>Polypodiopsida</taxon>
        <taxon>Polypodiidae</taxon>
        <taxon>Polypodiales</taxon>
        <taxon>Pteridineae</taxon>
        <taxon>Pteridaceae</taxon>
        <taxon>Vittarioideae</taxon>
        <taxon>Adiantum</taxon>
    </lineage>
</organism>
<dbReference type="Proteomes" id="UP000886520">
    <property type="component" value="Chromosome 10"/>
</dbReference>
<evidence type="ECO:0000313" key="3">
    <source>
        <dbReference type="Proteomes" id="UP000886520"/>
    </source>
</evidence>
<dbReference type="OrthoDB" id="1893133at2759"/>
<evidence type="ECO:0000256" key="1">
    <source>
        <dbReference type="SAM" id="MobiDB-lite"/>
    </source>
</evidence>